<evidence type="ECO:0000256" key="1">
    <source>
        <dbReference type="SAM" id="MobiDB-lite"/>
    </source>
</evidence>
<dbReference type="PANTHER" id="PTHR35381:SF1">
    <property type="entry name" value="EF-HAND DOMAIN-CONTAINING PROTEIN"/>
    <property type="match status" value="1"/>
</dbReference>
<comment type="caution">
    <text evidence="2">The sequence shown here is derived from an EMBL/GenBank/DDBJ whole genome shotgun (WGS) entry which is preliminary data.</text>
</comment>
<evidence type="ECO:0000313" key="3">
    <source>
        <dbReference type="Proteomes" id="UP001189429"/>
    </source>
</evidence>
<feature type="region of interest" description="Disordered" evidence="1">
    <location>
        <begin position="671"/>
        <end position="691"/>
    </location>
</feature>
<feature type="compositionally biased region" description="Basic and acidic residues" evidence="1">
    <location>
        <begin position="70"/>
        <end position="81"/>
    </location>
</feature>
<gene>
    <name evidence="2" type="ORF">PCOR1329_LOCUS39333</name>
</gene>
<evidence type="ECO:0000313" key="2">
    <source>
        <dbReference type="EMBL" id="CAK0845566.1"/>
    </source>
</evidence>
<feature type="compositionally biased region" description="Low complexity" evidence="1">
    <location>
        <begin position="519"/>
        <end position="528"/>
    </location>
</feature>
<sequence length="710" mass="76930">MPGGLPARLECPARSRPRQAARAAWAARAARVEAARRPAAPRCASQPGGGSRRSEPGHPDAVALASAREPTAREPAAEECWHAAAGGRGAAASGSREASPRGRSTRETEEGGAAPPGAGGAAAAPPTGAEGGGWSAEAEESAERRSRLEALAQQVKRDLEGQRQPPGGGARHFAPGRRRGSAGSGCAGERLYQDAARRQLRRQCLQAQQEEERLAGEQQEATFHPAISASQRRCPGVSRSRLDPSGSGTRSKLESMRKARDESEVSGCTFRPEVDHRSEELMAQRIQRMKVTGTLYDSLYEDAMRRKERLSDAHAALPPGVTFHPEICQGRRRGEAEEVHFWSRLAYSKDSSEKLQLSRQKQQEDQDKRDPSPDFRPKTGRAPLVPRNKDHLPIGDFLYESGRERAAQSTASAQRADAAADARRLSPKAGGNSQQLLEQSKRLRYRELYEALARNDPEGKLRAETATLDGLDVELEGLLRPLVAYLRKKATVTEFEQFCTDLDYAKHSAAPSAHLFVARRSSGQSSGRGRQESPPRAQHAGRRGPASARGAGEPLHERLLRDAAARESWLLEQRALKEEHELEECTFRPNTRASLCAGKAGRSQSARALAPATPRRPVPPGHLTERSPSDTPRTPRTPRTPGRSMLPTALIEHFATISAGEKTMAIPNSAEYHADTGGSAGGARRRALPGPNVHSQCHLILVRTSNPDSA</sequence>
<name>A0ABN9TI15_9DINO</name>
<feature type="region of interest" description="Disordered" evidence="1">
    <location>
        <begin position="519"/>
        <end position="553"/>
    </location>
</feature>
<organism evidence="2 3">
    <name type="scientific">Prorocentrum cordatum</name>
    <dbReference type="NCBI Taxonomy" id="2364126"/>
    <lineage>
        <taxon>Eukaryota</taxon>
        <taxon>Sar</taxon>
        <taxon>Alveolata</taxon>
        <taxon>Dinophyceae</taxon>
        <taxon>Prorocentrales</taxon>
        <taxon>Prorocentraceae</taxon>
        <taxon>Prorocentrum</taxon>
    </lineage>
</organism>
<feature type="region of interest" description="Disordered" evidence="1">
    <location>
        <begin position="215"/>
        <end position="267"/>
    </location>
</feature>
<dbReference type="PANTHER" id="PTHR35381">
    <property type="entry name" value="EF-HAND DOMAIN-CONTAINING PROTEIN"/>
    <property type="match status" value="1"/>
</dbReference>
<feature type="compositionally biased region" description="Basic and acidic residues" evidence="1">
    <location>
        <begin position="361"/>
        <end position="377"/>
    </location>
</feature>
<dbReference type="EMBL" id="CAUYUJ010014749">
    <property type="protein sequence ID" value="CAK0845566.1"/>
    <property type="molecule type" value="Genomic_DNA"/>
</dbReference>
<feature type="compositionally biased region" description="Basic and acidic residues" evidence="1">
    <location>
        <begin position="98"/>
        <end position="109"/>
    </location>
</feature>
<dbReference type="Proteomes" id="UP001189429">
    <property type="component" value="Unassembled WGS sequence"/>
</dbReference>
<feature type="region of interest" description="Disordered" evidence="1">
    <location>
        <begin position="597"/>
        <end position="648"/>
    </location>
</feature>
<feature type="region of interest" description="Disordered" evidence="1">
    <location>
        <begin position="352"/>
        <end position="438"/>
    </location>
</feature>
<accession>A0ABN9TI15</accession>
<feature type="compositionally biased region" description="Low complexity" evidence="1">
    <location>
        <begin position="111"/>
        <end position="128"/>
    </location>
</feature>
<feature type="compositionally biased region" description="Low complexity" evidence="1">
    <location>
        <begin position="543"/>
        <end position="552"/>
    </location>
</feature>
<protein>
    <submittedName>
        <fullName evidence="2">Uncharacterized protein</fullName>
    </submittedName>
</protein>
<keyword evidence="3" id="KW-1185">Reference proteome</keyword>
<feature type="compositionally biased region" description="Basic and acidic residues" evidence="1">
    <location>
        <begin position="251"/>
        <end position="263"/>
    </location>
</feature>
<feature type="region of interest" description="Disordered" evidence="1">
    <location>
        <begin position="1"/>
        <end position="186"/>
    </location>
</feature>
<feature type="compositionally biased region" description="Low complexity" evidence="1">
    <location>
        <begin position="407"/>
        <end position="417"/>
    </location>
</feature>
<feature type="compositionally biased region" description="Low complexity" evidence="1">
    <location>
        <begin position="12"/>
        <end position="29"/>
    </location>
</feature>
<reference evidence="2" key="1">
    <citation type="submission" date="2023-10" db="EMBL/GenBank/DDBJ databases">
        <authorList>
            <person name="Chen Y."/>
            <person name="Shah S."/>
            <person name="Dougan E. K."/>
            <person name="Thang M."/>
            <person name="Chan C."/>
        </authorList>
    </citation>
    <scope>NUCLEOTIDE SEQUENCE [LARGE SCALE GENOMIC DNA]</scope>
</reference>
<proteinExistence type="predicted"/>
<feature type="compositionally biased region" description="Low complexity" evidence="1">
    <location>
        <begin position="629"/>
        <end position="644"/>
    </location>
</feature>